<keyword evidence="3 10" id="KW-0235">DNA replication</keyword>
<dbReference type="Gene3D" id="3.90.230.10">
    <property type="entry name" value="Creatinase/methionine aminopeptidase superfamily"/>
    <property type="match status" value="1"/>
</dbReference>
<dbReference type="InterPro" id="IPR036005">
    <property type="entry name" value="Creatinase/aminopeptidase-like"/>
</dbReference>
<dbReference type="GO" id="GO:0006281">
    <property type="term" value="P:DNA repair"/>
    <property type="evidence" value="ECO:0007669"/>
    <property type="project" value="UniProtKB-UniRule"/>
</dbReference>
<dbReference type="Gene3D" id="3.40.350.10">
    <property type="entry name" value="Creatinase/prolidase N-terminal domain"/>
    <property type="match status" value="1"/>
</dbReference>
<dbReference type="SMART" id="SM01286">
    <property type="entry name" value="SPT16"/>
    <property type="match status" value="1"/>
</dbReference>
<gene>
    <name evidence="15" type="ORF">HAKA00212_LOCUS14070</name>
</gene>
<dbReference type="InterPro" id="IPR011993">
    <property type="entry name" value="PH-like_dom_sf"/>
</dbReference>
<keyword evidence="2 10" id="KW-0158">Chromosome</keyword>
<comment type="subunit">
    <text evidence="10">Component of the FACT complex.</text>
</comment>
<dbReference type="InterPro" id="IPR000994">
    <property type="entry name" value="Pept_M24"/>
</dbReference>
<evidence type="ECO:0000256" key="2">
    <source>
        <dbReference type="ARBA" id="ARBA00022454"/>
    </source>
</evidence>
<dbReference type="InterPro" id="IPR048969">
    <property type="entry name" value="FACT_SPT16_C"/>
</dbReference>
<dbReference type="Pfam" id="PF00557">
    <property type="entry name" value="Peptidase_M24"/>
    <property type="match status" value="1"/>
</dbReference>
<reference evidence="15" key="1">
    <citation type="submission" date="2021-01" db="EMBL/GenBank/DDBJ databases">
        <authorList>
            <person name="Corre E."/>
            <person name="Pelletier E."/>
            <person name="Niang G."/>
            <person name="Scheremetjew M."/>
            <person name="Finn R."/>
            <person name="Kale V."/>
            <person name="Holt S."/>
            <person name="Cochrane G."/>
            <person name="Meng A."/>
            <person name="Brown T."/>
            <person name="Cohen L."/>
        </authorList>
    </citation>
    <scope>NUCLEOTIDE SEQUENCE</scope>
    <source>
        <strain evidence="15">CCMP3107</strain>
    </source>
</reference>
<organism evidence="15">
    <name type="scientific">Heterosigma akashiwo</name>
    <name type="common">Chromophytic alga</name>
    <name type="synonym">Heterosigma carterae</name>
    <dbReference type="NCBI Taxonomy" id="2829"/>
    <lineage>
        <taxon>Eukaryota</taxon>
        <taxon>Sar</taxon>
        <taxon>Stramenopiles</taxon>
        <taxon>Ochrophyta</taxon>
        <taxon>Raphidophyceae</taxon>
        <taxon>Chattonellales</taxon>
        <taxon>Chattonellaceae</taxon>
        <taxon>Heterosigma</taxon>
    </lineage>
</organism>
<feature type="compositionally biased region" description="Acidic residues" evidence="11">
    <location>
        <begin position="526"/>
        <end position="535"/>
    </location>
</feature>
<evidence type="ECO:0000256" key="6">
    <source>
        <dbReference type="ARBA" id="ARBA00023054"/>
    </source>
</evidence>
<evidence type="ECO:0000256" key="9">
    <source>
        <dbReference type="ARBA" id="ARBA00023242"/>
    </source>
</evidence>
<dbReference type="FunFam" id="2.30.29.30:FF:000017">
    <property type="entry name" value="FACT complex subunit SPT16"/>
    <property type="match status" value="1"/>
</dbReference>
<name>A0A7S3XXU1_HETAK</name>
<dbReference type="Pfam" id="PF21091">
    <property type="entry name" value="SPT16_C"/>
    <property type="match status" value="1"/>
</dbReference>
<evidence type="ECO:0000256" key="8">
    <source>
        <dbReference type="ARBA" id="ARBA00023204"/>
    </source>
</evidence>
<dbReference type="InterPro" id="IPR029149">
    <property type="entry name" value="Creatin/AminoP/Spt16_N"/>
</dbReference>
<feature type="domain" description="FACT complex subunit SPT16 N-terminal lobe" evidence="12">
    <location>
        <begin position="5"/>
        <end position="170"/>
    </location>
</feature>
<evidence type="ECO:0000256" key="10">
    <source>
        <dbReference type="RuleBase" id="RU367052"/>
    </source>
</evidence>
<comment type="similarity">
    <text evidence="1 10">Belongs to the peptidase M24 family. SPT16 subfamily.</text>
</comment>
<dbReference type="InterPro" id="IPR040258">
    <property type="entry name" value="Spt16"/>
</dbReference>
<feature type="region of interest" description="Disordered" evidence="11">
    <location>
        <begin position="443"/>
        <end position="539"/>
    </location>
</feature>
<feature type="domain" description="Histone chaperone RTT106/FACT complex subunit SPT16-like middle" evidence="14">
    <location>
        <begin position="836"/>
        <end position="926"/>
    </location>
</feature>
<feature type="compositionally biased region" description="Gly residues" evidence="11">
    <location>
        <begin position="1068"/>
        <end position="1079"/>
    </location>
</feature>
<protein>
    <recommendedName>
        <fullName evidence="10">FACT complex subunit</fullName>
    </recommendedName>
</protein>
<evidence type="ECO:0000256" key="4">
    <source>
        <dbReference type="ARBA" id="ARBA00022763"/>
    </source>
</evidence>
<feature type="compositionally biased region" description="Acidic residues" evidence="11">
    <location>
        <begin position="448"/>
        <end position="463"/>
    </location>
</feature>
<dbReference type="FunFam" id="3.90.230.10:FF:000005">
    <property type="entry name" value="FACT complex subunit spt16"/>
    <property type="match status" value="1"/>
</dbReference>
<feature type="compositionally biased region" description="Acidic residues" evidence="11">
    <location>
        <begin position="970"/>
        <end position="1033"/>
    </location>
</feature>
<dbReference type="EMBL" id="HBIU01030484">
    <property type="protein sequence ID" value="CAE0635329.1"/>
    <property type="molecule type" value="Transcribed_RNA"/>
</dbReference>
<comment type="subcellular location">
    <subcellularLocation>
        <location evidence="10">Nucleus</location>
    </subcellularLocation>
    <subcellularLocation>
        <location evidence="10">Chromosome</location>
    </subcellularLocation>
</comment>
<dbReference type="SUPFAM" id="SSF55920">
    <property type="entry name" value="Creatinase/aminopeptidase"/>
    <property type="match status" value="1"/>
</dbReference>
<dbReference type="InterPro" id="IPR013719">
    <property type="entry name" value="RTT106/SPT16-like_middle_dom"/>
</dbReference>
<dbReference type="Pfam" id="PF08644">
    <property type="entry name" value="SPT16"/>
    <property type="match status" value="1"/>
</dbReference>
<evidence type="ECO:0000256" key="5">
    <source>
        <dbReference type="ARBA" id="ARBA00023015"/>
    </source>
</evidence>
<dbReference type="InterPro" id="IPR056595">
    <property type="entry name" value="Fact-SPT16_PH"/>
</dbReference>
<dbReference type="GO" id="GO:0031491">
    <property type="term" value="F:nucleosome binding"/>
    <property type="evidence" value="ECO:0007669"/>
    <property type="project" value="TreeGrafter"/>
</dbReference>
<dbReference type="Gene3D" id="2.30.29.30">
    <property type="entry name" value="Pleckstrin-homology domain (PH domain)/Phosphotyrosine-binding domain (PTB)"/>
    <property type="match status" value="1"/>
</dbReference>
<keyword evidence="9 10" id="KW-0539">Nucleus</keyword>
<evidence type="ECO:0000256" key="3">
    <source>
        <dbReference type="ARBA" id="ARBA00022705"/>
    </source>
</evidence>
<comment type="function">
    <text evidence="10">Component of the FACT complex, a general chromatin factor that acts to reorganize nucleosomes. The FACT complex is involved in multiple processes that require DNA as a template such as mRNA elongation, DNA replication and DNA repair. During transcription elongation the FACT complex acts as a histone chaperone that both destabilizes and restores nucleosomal structure. It facilitates the passage of RNA polymerase II and transcription by promoting the dissociation of one histone H2A-H2B dimer from the nucleosome, then subsequently promotes the reestablishment of the nucleosome following the passage of RNA polymerase II.</text>
</comment>
<evidence type="ECO:0000259" key="13">
    <source>
        <dbReference type="SMART" id="SM01286"/>
    </source>
</evidence>
<evidence type="ECO:0000313" key="15">
    <source>
        <dbReference type="EMBL" id="CAE0635329.1"/>
    </source>
</evidence>
<dbReference type="InterPro" id="IPR029148">
    <property type="entry name" value="FACT-SPT16_Nlobe"/>
</dbReference>
<feature type="domain" description="FACT complex subunit SPT16 middle" evidence="13">
    <location>
        <begin position="557"/>
        <end position="715"/>
    </location>
</feature>
<dbReference type="SMART" id="SM01287">
    <property type="entry name" value="Rtt106"/>
    <property type="match status" value="1"/>
</dbReference>
<proteinExistence type="inferred from homology"/>
<dbReference type="Gene3D" id="2.30.29.210">
    <property type="entry name" value="FACT complex subunit Spt16p/Cdc68p"/>
    <property type="match status" value="1"/>
</dbReference>
<feature type="compositionally biased region" description="Basic and acidic residues" evidence="11">
    <location>
        <begin position="1034"/>
        <end position="1049"/>
    </location>
</feature>
<dbReference type="SMART" id="SM01285">
    <property type="entry name" value="FACT-Spt16_Nlob"/>
    <property type="match status" value="1"/>
</dbReference>
<dbReference type="Pfam" id="PF14826">
    <property type="entry name" value="FACT-Spt16_Nlob"/>
    <property type="match status" value="1"/>
</dbReference>
<keyword evidence="8 10" id="KW-0234">DNA repair</keyword>
<dbReference type="GO" id="GO:0006368">
    <property type="term" value="P:transcription elongation by RNA polymerase II"/>
    <property type="evidence" value="ECO:0007669"/>
    <property type="project" value="TreeGrafter"/>
</dbReference>
<keyword evidence="5 10" id="KW-0805">Transcription regulation</keyword>
<sequence>MSIEIDADQVAERLAKLHSAWKKRRDQPTWGGGTSAICLASGTANESDGYSKSSAIQVHLLGWEFPDTLIVLTDTKCLVLSTQKKCLLLESSVQKVNEAGRLNMQLLTRSKEDQNSANYQLIVKAVKNSFGGESKVGYFTKETFSGGIVAGFDAQLEEAGLEKADIGQGVATVLAVKAEAELELVKRAAAITNRVLKNALVDELETIIDETKEVKHSELAAKVAAVIEDPSKIGLKVPPEHVEVSAMPVIQSGGAYDLRVSAQSTDAVLRADVILVSLGARYKSYCSAVSRTFFVDAPKKVEKAYAACLRAQEALIAALRPGSTCAQAHAAAVAELKKRNPDLVQHLPRSLGYCTGIELVDRSHQLSAKCGAPIRKGMTFVVCVGLSGVPLSAEEKAGAAGDALRLETFAVQVGDTVMVDRGTGEAQLLTKHKKDYGDVSYFLADKGSDEDGDDDDGDEEEDADAGKPKVLQGISGGEVLPTRTRVKKDTQDAERQAEREQKQSELMRKKNEERFKQLSRRRGGGDEDGLEEKEAEELRAYPEGPRSLPAEATGSTIRVDRAAETVIVPISGRPVALHVSTIKNAVLPDPDAAGAAYLRLNLYCPGQTSGKDTPAQIAQLVAKHGESRAFLKELTFRARNGQNLQLVHRQITELRKAARQREADARNRAQLVRQAELVRMKDQRVPRLQDLTVRPHLSGRKTTGTLEAHVNGLRFLGSRGERLDVLYANIAHAIFSPCKGETMVVIHLHLKHHLLVGKKRHRDVQFYTEAMEASVNLDAARKSAYDPDEMVEEQRERELAKRLDATFKDFTRKIEKVAGAHGQKLKFEVPYHDLGWHGTPHREMVYVQPTVSCLVNVVDTPFFVVDLNQVEHVHFERVMFSAKNFDMVIVMKDLEEQPKRIDMIESKYLDRIQDWLTDMGFTYTSGPANLQWKAILQTVKEEGHHFYLDRDEGTGEAKPAGWNFLKVDDASDEEAEGEGEEESEFEAEEDEEESEEDEDDDDDDDDDDEFVDEDDESEFEEEELSEEGEDWDELEKKAAKDDRTRKRDWEDEDGDGGGGGGGRKKQRGGGGGSSGRRRK</sequence>
<dbReference type="AlphaFoldDB" id="A0A7S3XXU1"/>
<keyword evidence="4 10" id="KW-0227">DNA damage</keyword>
<accession>A0A7S3XXU1</accession>
<dbReference type="GO" id="GO:0035101">
    <property type="term" value="C:FACT complex"/>
    <property type="evidence" value="ECO:0007669"/>
    <property type="project" value="UniProtKB-UniRule"/>
</dbReference>
<dbReference type="PANTHER" id="PTHR13980:SF15">
    <property type="entry name" value="FACT COMPLEX SUBUNIT SPT16"/>
    <property type="match status" value="1"/>
</dbReference>
<feature type="compositionally biased region" description="Basic and acidic residues" evidence="11">
    <location>
        <begin position="487"/>
        <end position="516"/>
    </location>
</feature>
<dbReference type="GO" id="GO:0006260">
    <property type="term" value="P:DNA replication"/>
    <property type="evidence" value="ECO:0007669"/>
    <property type="project" value="UniProtKB-KW"/>
</dbReference>
<dbReference type="Pfam" id="PF24824">
    <property type="entry name" value="PH_SPT16"/>
    <property type="match status" value="1"/>
</dbReference>
<evidence type="ECO:0000256" key="11">
    <source>
        <dbReference type="SAM" id="MobiDB-lite"/>
    </source>
</evidence>
<evidence type="ECO:0000259" key="14">
    <source>
        <dbReference type="SMART" id="SM01287"/>
    </source>
</evidence>
<evidence type="ECO:0000256" key="7">
    <source>
        <dbReference type="ARBA" id="ARBA00023163"/>
    </source>
</evidence>
<feature type="region of interest" description="Disordered" evidence="11">
    <location>
        <begin position="970"/>
        <end position="1079"/>
    </location>
</feature>
<dbReference type="Pfam" id="PF08512">
    <property type="entry name" value="Rttp106-like_middle"/>
    <property type="match status" value="1"/>
</dbReference>
<evidence type="ECO:0000256" key="1">
    <source>
        <dbReference type="ARBA" id="ARBA00010779"/>
    </source>
</evidence>
<dbReference type="Gene3D" id="2.30.29.150">
    <property type="match status" value="1"/>
</dbReference>
<evidence type="ECO:0000259" key="12">
    <source>
        <dbReference type="SMART" id="SM01285"/>
    </source>
</evidence>
<keyword evidence="6" id="KW-0175">Coiled coil</keyword>
<dbReference type="InterPro" id="IPR013953">
    <property type="entry name" value="FACT_SPT16_M"/>
</dbReference>
<keyword evidence="7 10" id="KW-0804">Transcription</keyword>
<dbReference type="PANTHER" id="PTHR13980">
    <property type="entry name" value="CDC68 RELATED"/>
    <property type="match status" value="1"/>
</dbReference>